<proteinExistence type="predicted"/>
<reference evidence="2 3" key="1">
    <citation type="submission" date="2024-10" db="EMBL/GenBank/DDBJ databases">
        <title>Updated reference genomes for cyclostephanoid diatoms.</title>
        <authorList>
            <person name="Roberts W.R."/>
            <person name="Alverson A.J."/>
        </authorList>
    </citation>
    <scope>NUCLEOTIDE SEQUENCE [LARGE SCALE GENOMIC DNA]</scope>
    <source>
        <strain evidence="2 3">AJA228-03</strain>
    </source>
</reference>
<evidence type="ECO:0000313" key="2">
    <source>
        <dbReference type="EMBL" id="KAL3809043.1"/>
    </source>
</evidence>
<evidence type="ECO:0000313" key="3">
    <source>
        <dbReference type="Proteomes" id="UP001530377"/>
    </source>
</evidence>
<dbReference type="EMBL" id="JALLPB020000447">
    <property type="protein sequence ID" value="KAL3809043.1"/>
    <property type="molecule type" value="Genomic_DNA"/>
</dbReference>
<evidence type="ECO:0000256" key="1">
    <source>
        <dbReference type="SAM" id="MobiDB-lite"/>
    </source>
</evidence>
<dbReference type="AlphaFoldDB" id="A0ABD3R7W5"/>
<dbReference type="Proteomes" id="UP001530377">
    <property type="component" value="Unassembled WGS sequence"/>
</dbReference>
<sequence>MGEVAMLSSGISIGIGPSYRLYFLLPEDENDGSSSRSPMTMRVPSYMADVTHIKMEGVVATASPHPSKRARMSWEGQDATIAVGSPPPSSSYSSSSSSFSISASALDDMTDIELLDVLSQTVMDGTSTWDYECQRLGSAIALRACRAASRSGTVRRIVRDVGGVTLREILDWMNGNNNNNDDGGGDDDGGGKANDRSVFVEYERLMLQKIERKSFMMSMGKALSRAGYTKNELLSGRAIRWNLPPSSEDTAGGGSGGGGGVVTSGGNRDGSGRDRDDGGGSGSCAPRSFSFEVDGQVA</sequence>
<feature type="compositionally biased region" description="Gly residues" evidence="1">
    <location>
        <begin position="251"/>
        <end position="269"/>
    </location>
</feature>
<accession>A0ABD3R7W5</accession>
<organism evidence="2 3">
    <name type="scientific">Cyclostephanos tholiformis</name>
    <dbReference type="NCBI Taxonomy" id="382380"/>
    <lineage>
        <taxon>Eukaryota</taxon>
        <taxon>Sar</taxon>
        <taxon>Stramenopiles</taxon>
        <taxon>Ochrophyta</taxon>
        <taxon>Bacillariophyta</taxon>
        <taxon>Coscinodiscophyceae</taxon>
        <taxon>Thalassiosirophycidae</taxon>
        <taxon>Stephanodiscales</taxon>
        <taxon>Stephanodiscaceae</taxon>
        <taxon>Cyclostephanos</taxon>
    </lineage>
</organism>
<name>A0ABD3R7W5_9STRA</name>
<feature type="region of interest" description="Disordered" evidence="1">
    <location>
        <begin position="244"/>
        <end position="298"/>
    </location>
</feature>
<feature type="region of interest" description="Disordered" evidence="1">
    <location>
        <begin position="173"/>
        <end position="194"/>
    </location>
</feature>
<protein>
    <submittedName>
        <fullName evidence="2">Uncharacterized protein</fullName>
    </submittedName>
</protein>
<comment type="caution">
    <text evidence="2">The sequence shown here is derived from an EMBL/GenBank/DDBJ whole genome shotgun (WGS) entry which is preliminary data.</text>
</comment>
<keyword evidence="3" id="KW-1185">Reference proteome</keyword>
<gene>
    <name evidence="2" type="ORF">ACHAXA_004546</name>
</gene>